<feature type="compositionally biased region" description="Acidic residues" evidence="1">
    <location>
        <begin position="1342"/>
        <end position="1353"/>
    </location>
</feature>
<proteinExistence type="predicted"/>
<feature type="domain" description="Transglutaminase-like" evidence="2">
    <location>
        <begin position="2473"/>
        <end position="2533"/>
    </location>
</feature>
<dbReference type="PANTHER" id="PTHR33490">
    <property type="entry name" value="BLR5614 PROTEIN-RELATED"/>
    <property type="match status" value="1"/>
</dbReference>
<reference evidence="3 4" key="1">
    <citation type="submission" date="2014-12" db="EMBL/GenBank/DDBJ databases">
        <title>Genome assembly of Enhygromyxa salina DSM 15201.</title>
        <authorList>
            <person name="Sharma G."/>
            <person name="Subramanian S."/>
        </authorList>
    </citation>
    <scope>NUCLEOTIDE SEQUENCE [LARGE SCALE GENOMIC DNA]</scope>
    <source>
        <strain evidence="3 4">DSM 15201</strain>
    </source>
</reference>
<protein>
    <submittedName>
        <fullName evidence="3">Transglutaminase domain protein</fullName>
    </submittedName>
</protein>
<accession>A0A0C1ZLK6</accession>
<dbReference type="SMART" id="SM00460">
    <property type="entry name" value="TGc"/>
    <property type="match status" value="1"/>
</dbReference>
<evidence type="ECO:0000256" key="1">
    <source>
        <dbReference type="SAM" id="MobiDB-lite"/>
    </source>
</evidence>
<dbReference type="Gene3D" id="3.10.620.30">
    <property type="match status" value="1"/>
</dbReference>
<evidence type="ECO:0000313" key="4">
    <source>
        <dbReference type="Proteomes" id="UP000031599"/>
    </source>
</evidence>
<dbReference type="Proteomes" id="UP000031599">
    <property type="component" value="Unassembled WGS sequence"/>
</dbReference>
<organism evidence="3 4">
    <name type="scientific">Enhygromyxa salina</name>
    <dbReference type="NCBI Taxonomy" id="215803"/>
    <lineage>
        <taxon>Bacteria</taxon>
        <taxon>Pseudomonadati</taxon>
        <taxon>Myxococcota</taxon>
        <taxon>Polyangia</taxon>
        <taxon>Nannocystales</taxon>
        <taxon>Nannocystaceae</taxon>
        <taxon>Enhygromyxa</taxon>
    </lineage>
</organism>
<feature type="region of interest" description="Disordered" evidence="1">
    <location>
        <begin position="1327"/>
        <end position="1355"/>
    </location>
</feature>
<name>A0A0C1ZLK6_9BACT</name>
<evidence type="ECO:0000313" key="3">
    <source>
        <dbReference type="EMBL" id="KIG18414.1"/>
    </source>
</evidence>
<sequence length="2569" mass="278979">MPLLALLGFAPSGCSFARVDVATQFAELDDALVGQRIALGSPEDFRGDSDGSRAREGARVALALGNHDEAAAFARAQLLAARGRYAIARLESADEAELERVMGELDEAARFAVGIGDAVLDGSLVLEAAQFMAAPRRERKAIARAVRLTGYASIAWGYDRLWEAMRGDEASRAGLQRLRGSSGPSAESGAERAAQLAPKTLAKLGPVAVDLLWGQAHRASEAHDSELFAARVQMILRADPIDVDALAAQVALAALDRGAFEADPELLPDLSPDGADPLGAHARMLLRHRGAPDCLALALVRARFMLRDGGFGDAGQLLESVADAPATADERQLADALMAMVELETGTEAGRSLFSSWYRRARARRSTSVSSWLSAFDAELAPAGHVALAREASTQLVTEAKGHGLPRSSMAALVSAARSSKAPRRARNQALAAAVGQDPDFGGLLTICHERGLVDEDCAELVEELAPLQWGEEEFDEALDALAVSPNTRATWFAPVQWLDLEQRSAALEQLEAFADTRVAMTTGYQTSALWAEITTGELERARARLARFGSLLTDSDRLFAQLVFDDFDAGRISVEQLGSWSNELLTDHHEAARMLSPWQWQDLSQIAETFKGPSHLARVARGLGYARRGAFDVGAAELAPLLDELNGPVQIAIASRLALAADLAGNARLRDRALAIAEADGEPQFLPTLVRARIAEAAGDTARAHALYLELLRLDPRSTEALDASLRTLGAQAEKLEASQAISDVLLALPQVYWKLDELIEARATGKIDEAQLTTVWLTRDDPEAVIAHPELAASLPTFARRGYFYLQRQLRGQTSLADAKVVAAQQLAWLDALAPKDRAAELETELWLTYLLGDDAGLAQVHAKTPQPYGYRRSVEPLHAALRMAEIRARGALDPELEWAIVQRELFNANPEPLLERFLAPLTDPGLAAYACNYLADLEDPERGIERCVELWLRTSDPFIAKQLAYLALNEPERARARGLDLTQFFTTAAASPALQRDPWWLYYESLWHTKQGDHTRGANTRIAQLGLGSVAREVMSSELLQAQMRGPLLRQQTFNWLPTGDPRAQALAAISALRGLDLDAADRYAQRMLAWLPAQDPDDPEATPRFVHHQAWMLNSVALAETEDEAELRAIGLLTLSLSALIRDDLDQRKIPRDAMIEILRARGEARGPQELEALAQAHPNSHVLEWVRLVSQRGPRVTDQTRARARSLVALHPDNPLIMLDALPLLSEPGELEASTRALAHARLAQPDHFWLSDAVMPTRLTGADDGLPDWIRSAEAFDRALARVDDASIAKLEPVRHARVDTSAELFFPAALTLDANRLGVSEPLTSTKGGKPKPQDEDEDEDEDEAPPEAIREQWVLHSPRDTRCMGMDCAEEWFDAWFNNDYSLLWSREIELHGGPAIEFAVARRDRVVHSLIMPTGGSVFVLITRTTPEDLAGLAPRIKLARDSVRPLDWSVSAGMAEALRGYSVMPDALTRLRGRASLSAARPGPKPSCPLAADARDGLDPRREAGLLLDLFLATRDPWQRRALLACTTPQAPAAEGVALASLLDADPDLHEFGRQATATHPERVLTDARRVLYDQHEQAVSNPALTAGNKLAPYGLLQVLTALPPAEAQQLSREMLGGDTRVRALALAASAVLDEFEPLADGEPNPGRVDLESLRAVLREGTHTNALLAANSLAREPGPKDLALLRERADALSKAGIATKDDRGLAMVLAVQLGSVLDRQDRKRLQALIEAVDRDPADGDKTRASSSRRALESVLEDYDRGRKLLSKGDLLAGSRAADWARARATKTAPRSRQQLRDLSLPELAPGHQWSYFRVGQLGLFVASIEDLLRRLAPGSGIDTTIVRALVTELLVAGPFTLLRESGGLDTRAAIDCVSPGGDRRFACSATVLDRAAVLEVLGRREAGEDAGVATPMAMSLMAVGLPLVAGVLPVFLQDMLEAPLESNTGGSARLTSERVRLTRTIAGHQLEQYATVSIFDNQLLSDSELYMFIDDRLLVFSDQFVAERILRELPRGVESLAASSAFATVVSDWHDGAALQSLQYQETLAQFSIEVAFDSEGLAFSGQVVGKSSAAGDLGALAQLMPASPVSLAGLAFEPDDLDEMFDGPSWRRCRGHVGAGPLSIEQLRALADGEEPCGLAATDKLPPIDVVAQGSAVLLGWYPDVGHSLWQDWVLAVPRDANLRKALQRAGLGELEPGHAKQHDGLWWLIRDGALFVASTPELAAAVEARPAPTITEGADPFGLFRVDGARAAKVVRELAQHYPGQSREYGVLGWASILGLMRQSEVRADWDASDNKAHSRANFSAKVSLNLTESEQDLALIDQWVASPEVQNASMLPRSLGRHELASTLVYHLRVDDAEGFARRTLRDGNPRITAEVIDEDELRLTVLPSLAVPTSTRQELVGSERQRMLELDSRIRADDEQLRKIVKKLQVAGDDEATVAAVVAWAHEHIQYELTPNSPNVVELIERGKGDCTEYALLTVTLLRIAGIPARLEEGMSAGGADMGAHAWSAWHDGQRWHEIDATAGTTTVGSGHLRLPVVDVLARISLGQFEVLAVEAAAR</sequence>
<dbReference type="PANTHER" id="PTHR33490:SF3">
    <property type="entry name" value="CONSERVED INTEGRAL MEMBRANE PROTEIN"/>
    <property type="match status" value="1"/>
</dbReference>
<dbReference type="InterPro" id="IPR038765">
    <property type="entry name" value="Papain-like_cys_pep_sf"/>
</dbReference>
<dbReference type="InterPro" id="IPR002931">
    <property type="entry name" value="Transglutaminase-like"/>
</dbReference>
<comment type="caution">
    <text evidence="3">The sequence shown here is derived from an EMBL/GenBank/DDBJ whole genome shotgun (WGS) entry which is preliminary data.</text>
</comment>
<dbReference type="EMBL" id="JMCC02000011">
    <property type="protein sequence ID" value="KIG18414.1"/>
    <property type="molecule type" value="Genomic_DNA"/>
</dbReference>
<gene>
    <name evidence="3" type="ORF">DB30_00699</name>
</gene>
<dbReference type="SUPFAM" id="SSF54001">
    <property type="entry name" value="Cysteine proteinases"/>
    <property type="match status" value="1"/>
</dbReference>
<evidence type="ECO:0000259" key="2">
    <source>
        <dbReference type="SMART" id="SM00460"/>
    </source>
</evidence>
<dbReference type="Pfam" id="PF01841">
    <property type="entry name" value="Transglut_core"/>
    <property type="match status" value="1"/>
</dbReference>